<evidence type="ECO:0000313" key="2">
    <source>
        <dbReference type="EMBL" id="WAQ86111.1"/>
    </source>
</evidence>
<keyword evidence="3" id="KW-1185">Reference proteome</keyword>
<reference evidence="2" key="1">
    <citation type="submission" date="2022-10" db="EMBL/GenBank/DDBJ databases">
        <title>Puccinia triticina Genome sequencing and assembly.</title>
        <authorList>
            <person name="Li C."/>
        </authorList>
    </citation>
    <scope>NUCLEOTIDE SEQUENCE</scope>
    <source>
        <strain evidence="2">Pt15</strain>
    </source>
</reference>
<organism evidence="2 3">
    <name type="scientific">Puccinia triticina</name>
    <dbReference type="NCBI Taxonomy" id="208348"/>
    <lineage>
        <taxon>Eukaryota</taxon>
        <taxon>Fungi</taxon>
        <taxon>Dikarya</taxon>
        <taxon>Basidiomycota</taxon>
        <taxon>Pucciniomycotina</taxon>
        <taxon>Pucciniomycetes</taxon>
        <taxon>Pucciniales</taxon>
        <taxon>Pucciniaceae</taxon>
        <taxon>Puccinia</taxon>
    </lineage>
</organism>
<dbReference type="Proteomes" id="UP001164743">
    <property type="component" value="Chromosome 6A"/>
</dbReference>
<protein>
    <submittedName>
        <fullName evidence="2">Uncharacterized protein</fullName>
    </submittedName>
</protein>
<proteinExistence type="predicted"/>
<feature type="compositionally biased region" description="Pro residues" evidence="1">
    <location>
        <begin position="71"/>
        <end position="80"/>
    </location>
</feature>
<dbReference type="RefSeq" id="XP_053021666.1">
    <property type="nucleotide sequence ID" value="XM_053170479.1"/>
</dbReference>
<dbReference type="GeneID" id="77811374"/>
<evidence type="ECO:0000256" key="1">
    <source>
        <dbReference type="SAM" id="MobiDB-lite"/>
    </source>
</evidence>
<evidence type="ECO:0000313" key="3">
    <source>
        <dbReference type="Proteomes" id="UP001164743"/>
    </source>
</evidence>
<sequence length="80" mass="8590">MAVRSLRRNAEPHPALFRRPLGGHTATQAHRAPDPFLCPHSAALQGPPSPLERPLAPARPPHPLAPASLCPHPPTQTPQQ</sequence>
<feature type="compositionally biased region" description="Pro residues" evidence="1">
    <location>
        <begin position="47"/>
        <end position="64"/>
    </location>
</feature>
<name>A0ABY7CPP9_9BASI</name>
<accession>A0ABY7CPP9</accession>
<dbReference type="EMBL" id="CP110426">
    <property type="protein sequence ID" value="WAQ86111.1"/>
    <property type="molecule type" value="Genomic_DNA"/>
</dbReference>
<gene>
    <name evidence="2" type="ORF">PtA15_6A741</name>
</gene>
<feature type="region of interest" description="Disordered" evidence="1">
    <location>
        <begin position="1"/>
        <end position="80"/>
    </location>
</feature>